<name>A0A8J3R2R2_9ACTN</name>
<evidence type="ECO:0000313" key="1">
    <source>
        <dbReference type="EMBL" id="GIH19101.1"/>
    </source>
</evidence>
<dbReference type="EMBL" id="BONZ01000076">
    <property type="protein sequence ID" value="GIH19101.1"/>
    <property type="molecule type" value="Genomic_DNA"/>
</dbReference>
<sequence>MSGEITPEPTVPLRERLRAALPIAMKARDRVAVTVLRSTLAALDNAEAVDRPAAIDEQLAIEQIPVGVGAAEVERLVLTPEQVESIVRAELTERETAARQYEVAGRPERAEQLRSEAAVLSAHLAG</sequence>
<comment type="caution">
    <text evidence="1">The sequence shown here is derived from an EMBL/GenBank/DDBJ whole genome shotgun (WGS) entry which is preliminary data.</text>
</comment>
<dbReference type="GO" id="GO:0016884">
    <property type="term" value="F:carbon-nitrogen ligase activity, with glutamine as amido-N-donor"/>
    <property type="evidence" value="ECO:0007669"/>
    <property type="project" value="InterPro"/>
</dbReference>
<dbReference type="InterPro" id="IPR019004">
    <property type="entry name" value="YqeY/Aim41"/>
</dbReference>
<dbReference type="InterPro" id="IPR042184">
    <property type="entry name" value="YqeY/Aim41_N"/>
</dbReference>
<reference evidence="1" key="1">
    <citation type="submission" date="2021-01" db="EMBL/GenBank/DDBJ databases">
        <title>Whole genome shotgun sequence of Rugosimonospora africana NBRC 104875.</title>
        <authorList>
            <person name="Komaki H."/>
            <person name="Tamura T."/>
        </authorList>
    </citation>
    <scope>NUCLEOTIDE SEQUENCE</scope>
    <source>
        <strain evidence="1">NBRC 104875</strain>
    </source>
</reference>
<proteinExistence type="predicted"/>
<dbReference type="RefSeq" id="WP_239134241.1">
    <property type="nucleotide sequence ID" value="NZ_BONZ01000076.1"/>
</dbReference>
<gene>
    <name evidence="1" type="ORF">Raf01_72730</name>
</gene>
<dbReference type="PANTHER" id="PTHR28055:SF1">
    <property type="entry name" value="ALTERED INHERITANCE OF MITOCHONDRIA PROTEIN 41, MITOCHONDRIAL"/>
    <property type="match status" value="1"/>
</dbReference>
<accession>A0A8J3R2R2</accession>
<organism evidence="1 2">
    <name type="scientific">Rugosimonospora africana</name>
    <dbReference type="NCBI Taxonomy" id="556532"/>
    <lineage>
        <taxon>Bacteria</taxon>
        <taxon>Bacillati</taxon>
        <taxon>Actinomycetota</taxon>
        <taxon>Actinomycetes</taxon>
        <taxon>Micromonosporales</taxon>
        <taxon>Micromonosporaceae</taxon>
        <taxon>Rugosimonospora</taxon>
    </lineage>
</organism>
<dbReference type="Proteomes" id="UP000642748">
    <property type="component" value="Unassembled WGS sequence"/>
</dbReference>
<dbReference type="SUPFAM" id="SSF89095">
    <property type="entry name" value="GatB/YqeY motif"/>
    <property type="match status" value="1"/>
</dbReference>
<dbReference type="Gene3D" id="1.10.1510.10">
    <property type="entry name" value="Uncharacterised protein YqeY/AIM41 PF09424, N-terminal domain"/>
    <property type="match status" value="1"/>
</dbReference>
<evidence type="ECO:0008006" key="3">
    <source>
        <dbReference type="Google" id="ProtNLM"/>
    </source>
</evidence>
<dbReference type="AlphaFoldDB" id="A0A8J3R2R2"/>
<keyword evidence="2" id="KW-1185">Reference proteome</keyword>
<dbReference type="PANTHER" id="PTHR28055">
    <property type="entry name" value="ALTERED INHERITANCE OF MITOCHONDRIA PROTEIN 41, MITOCHONDRIAL"/>
    <property type="match status" value="1"/>
</dbReference>
<protein>
    <recommendedName>
        <fullName evidence="3">GatB/YqeY domain-containing protein</fullName>
    </recommendedName>
</protein>
<evidence type="ECO:0000313" key="2">
    <source>
        <dbReference type="Proteomes" id="UP000642748"/>
    </source>
</evidence>
<dbReference type="InterPro" id="IPR003789">
    <property type="entry name" value="Asn/Gln_tRNA_amidoTrase-B-like"/>
</dbReference>